<dbReference type="SUPFAM" id="SSF51197">
    <property type="entry name" value="Clavaminate synthase-like"/>
    <property type="match status" value="1"/>
</dbReference>
<dbReference type="AlphaFoldDB" id="A0A0D6EQW2"/>
<dbReference type="GO" id="GO:0006307">
    <property type="term" value="P:DNA alkylation repair"/>
    <property type="evidence" value="ECO:0007669"/>
    <property type="project" value="InterPro"/>
</dbReference>
<dbReference type="InterPro" id="IPR027450">
    <property type="entry name" value="AlkB-like"/>
</dbReference>
<dbReference type="Pfam" id="PF13532">
    <property type="entry name" value="2OG-FeII_Oxy_2"/>
    <property type="match status" value="1"/>
</dbReference>
<feature type="domain" description="CUE" evidence="2">
    <location>
        <begin position="8"/>
        <end position="41"/>
    </location>
</feature>
<keyword evidence="5" id="KW-1185">Reference proteome</keyword>
<dbReference type="GO" id="GO:0043130">
    <property type="term" value="F:ubiquitin binding"/>
    <property type="evidence" value="ECO:0007669"/>
    <property type="project" value="InterPro"/>
</dbReference>
<feature type="domain" description="Alpha-ketoglutarate-dependent dioxygenase AlkB-like" evidence="3">
    <location>
        <begin position="249"/>
        <end position="393"/>
    </location>
</feature>
<name>A0A0D6EQW2_SPOSA</name>
<dbReference type="OrthoDB" id="545910at2759"/>
<evidence type="ECO:0000313" key="4">
    <source>
        <dbReference type="EMBL" id="CEQ42258.1"/>
    </source>
</evidence>
<evidence type="ECO:0000259" key="3">
    <source>
        <dbReference type="Pfam" id="PF13532"/>
    </source>
</evidence>
<dbReference type="CDD" id="cd14279">
    <property type="entry name" value="CUE"/>
    <property type="match status" value="1"/>
</dbReference>
<dbReference type="InterPro" id="IPR037151">
    <property type="entry name" value="AlkB-like_sf"/>
</dbReference>
<evidence type="ECO:0000313" key="5">
    <source>
        <dbReference type="Proteomes" id="UP000243876"/>
    </source>
</evidence>
<organism evidence="4 5">
    <name type="scientific">Sporidiobolus salmonicolor</name>
    <name type="common">Yeast-like fungus</name>
    <name type="synonym">Sporobolomyces salmonicolor</name>
    <dbReference type="NCBI Taxonomy" id="5005"/>
    <lineage>
        <taxon>Eukaryota</taxon>
        <taxon>Fungi</taxon>
        <taxon>Dikarya</taxon>
        <taxon>Basidiomycota</taxon>
        <taxon>Pucciniomycotina</taxon>
        <taxon>Microbotryomycetes</taxon>
        <taxon>Sporidiobolales</taxon>
        <taxon>Sporidiobolaceae</taxon>
        <taxon>Sporobolomyces</taxon>
    </lineage>
</organism>
<dbReference type="Pfam" id="PF02845">
    <property type="entry name" value="CUE"/>
    <property type="match status" value="1"/>
</dbReference>
<feature type="region of interest" description="Disordered" evidence="1">
    <location>
        <begin position="405"/>
        <end position="424"/>
    </location>
</feature>
<sequence length="599" mass="66013">MLDDHDPVSTLQALFPSHPRASLQKWLDASSGNLERAFAAIERGEHALVSSQRPTKRRRVDSAGLEQWLGRENRRTEQGTEVLVLDSSSDDEQVRPPAKLSEGPPPVPSKPLKSAFDLLRAPSSTADPAAAASSASPHTNLPPLVLATPAMVAKHTGGLVTLVENALPPELASRLYVRMVQASVGEGTGEEPWKRNRWYLVDREVESPHTSQFFVEAPSQSASGSGYSEQGFHEPSSFSRGIQAAQHWYNGEQRRAHHFLPEMDEARQLVAAFVKVLLDSRKRHPLEYGGEWVPNVAAANCYRGAKESVGWHSDQLTYLGPYPTIASLTLGCARPFRLRPFSPSSLPSSFTSPSSFFSNPTMRTLEIPLRHNTVLIMHAGVQETFKHCVPPVGGMDVFRLPRGTLVPQMGEGEGEGREGPRRWSDEEVKELEGRKWRERINVRPRLLASFAPPLASPPFFSLPLPLPSARWEDLNPLTTRRKQMTFRHYRPDFAPRTSASAPGYAGTPRCACGIPCILRPDGKGRVRGNLGHSTPVAAGAKKDLEEGEQEEENEMVFFWSCNGGAQNEGKGCRTFKVLDMEKEGRGRWFTGGEEGAVAG</sequence>
<evidence type="ECO:0000259" key="2">
    <source>
        <dbReference type="Pfam" id="PF02845"/>
    </source>
</evidence>
<feature type="region of interest" description="Disordered" evidence="1">
    <location>
        <begin position="529"/>
        <end position="549"/>
    </location>
</feature>
<dbReference type="Proteomes" id="UP000243876">
    <property type="component" value="Unassembled WGS sequence"/>
</dbReference>
<dbReference type="Gene3D" id="2.60.120.590">
    <property type="entry name" value="Alpha-ketoglutarate-dependent dioxygenase AlkB-like"/>
    <property type="match status" value="1"/>
</dbReference>
<dbReference type="GO" id="GO:0051213">
    <property type="term" value="F:dioxygenase activity"/>
    <property type="evidence" value="ECO:0007669"/>
    <property type="project" value="InterPro"/>
</dbReference>
<dbReference type="InterPro" id="IPR032854">
    <property type="entry name" value="ALKBH3"/>
</dbReference>
<feature type="region of interest" description="Disordered" evidence="1">
    <location>
        <begin position="84"/>
        <end position="113"/>
    </location>
</feature>
<reference evidence="5" key="1">
    <citation type="submission" date="2015-02" db="EMBL/GenBank/DDBJ databases">
        <authorList>
            <person name="Gon?alves P."/>
        </authorList>
    </citation>
    <scope>NUCLEOTIDE SEQUENCE [LARGE SCALE GENOMIC DNA]</scope>
</reference>
<accession>A0A0D6EQW2</accession>
<protein>
    <submittedName>
        <fullName evidence="4">SPOSA6832_04059-mRNA-1:cds</fullName>
    </submittedName>
</protein>
<dbReference type="PANTHER" id="PTHR31212">
    <property type="entry name" value="ALPHA-KETOGLUTARATE-DEPENDENT DIOXYGENASE ALKB HOMOLOG 3"/>
    <property type="match status" value="1"/>
</dbReference>
<gene>
    <name evidence="4" type="primary">SPOSA6832_04059</name>
</gene>
<dbReference type="EMBL" id="CENE01000023">
    <property type="protein sequence ID" value="CEQ42258.1"/>
    <property type="molecule type" value="Genomic_DNA"/>
</dbReference>
<evidence type="ECO:0000256" key="1">
    <source>
        <dbReference type="SAM" id="MobiDB-lite"/>
    </source>
</evidence>
<proteinExistence type="predicted"/>
<dbReference type="InterPro" id="IPR003892">
    <property type="entry name" value="CUE"/>
</dbReference>
<feature type="compositionally biased region" description="Basic and acidic residues" evidence="1">
    <location>
        <begin position="414"/>
        <end position="424"/>
    </location>
</feature>
<dbReference type="PANTHER" id="PTHR31212:SF4">
    <property type="entry name" value="ALPHA-KETOGLUTARATE-DEPENDENT DIOXYGENASE ALKB HOMOLOG 3"/>
    <property type="match status" value="1"/>
</dbReference>